<name>A0A2H6LM67_9NOSO</name>
<dbReference type="EMBL" id="BDGE01000073">
    <property type="protein sequence ID" value="GBE94309.1"/>
    <property type="molecule type" value="Genomic_DNA"/>
</dbReference>
<organism evidence="3 4">
    <name type="scientific">Nostoc cycadae WK-1</name>
    <dbReference type="NCBI Taxonomy" id="1861711"/>
    <lineage>
        <taxon>Bacteria</taxon>
        <taxon>Bacillati</taxon>
        <taxon>Cyanobacteriota</taxon>
        <taxon>Cyanophyceae</taxon>
        <taxon>Nostocales</taxon>
        <taxon>Nostocaceae</taxon>
        <taxon>Nostoc</taxon>
    </lineage>
</organism>
<keyword evidence="4" id="KW-1185">Reference proteome</keyword>
<comment type="caution">
    <text evidence="3">The sequence shown here is derived from an EMBL/GenBank/DDBJ whole genome shotgun (WGS) entry which is preliminary data.</text>
</comment>
<evidence type="ECO:0000259" key="2">
    <source>
        <dbReference type="Pfam" id="PF09990"/>
    </source>
</evidence>
<evidence type="ECO:0000256" key="1">
    <source>
        <dbReference type="SAM" id="Phobius"/>
    </source>
</evidence>
<feature type="transmembrane region" description="Helical" evidence="1">
    <location>
        <begin position="28"/>
        <end position="51"/>
    </location>
</feature>
<feature type="domain" description="DUF2231" evidence="2">
    <location>
        <begin position="22"/>
        <end position="185"/>
    </location>
</feature>
<reference evidence="4" key="1">
    <citation type="journal article" date="2018" name="Genome Announc.">
        <title>Draft Genome Sequence of the Nitrogen-Fixing and Hormogonia-Inducing Cyanobacterium Nostoc cycadae Strain WK-1, Isolated from the Coralloid Roots of Cycas revoluta.</title>
        <authorList>
            <person name="Kanesaki Y."/>
            <person name="Hirose M."/>
            <person name="Hirose Y."/>
            <person name="Fujisawa T."/>
            <person name="Nakamura Y."/>
            <person name="Watanabe S."/>
            <person name="Matsunaga S."/>
            <person name="Uchida H."/>
            <person name="Murakami A."/>
        </authorList>
    </citation>
    <scope>NUCLEOTIDE SEQUENCE [LARGE SCALE GENOMIC DNA]</scope>
    <source>
        <strain evidence="4">WK-1</strain>
    </source>
</reference>
<dbReference type="InterPro" id="IPR019251">
    <property type="entry name" value="DUF2231_TM"/>
</dbReference>
<dbReference type="AlphaFoldDB" id="A0A2H6LM67"/>
<feature type="transmembrane region" description="Helical" evidence="1">
    <location>
        <begin position="112"/>
        <end position="132"/>
    </location>
</feature>
<evidence type="ECO:0000313" key="3">
    <source>
        <dbReference type="EMBL" id="GBE94309.1"/>
    </source>
</evidence>
<dbReference type="Proteomes" id="UP000236527">
    <property type="component" value="Unassembled WGS sequence"/>
</dbReference>
<dbReference type="RefSeq" id="WP_103126064.1">
    <property type="nucleotide sequence ID" value="NZ_DF978435.1"/>
</dbReference>
<sequence>MNSPLIDSLGLRFGANGLPYEVPLHPQLVHLTLGLFIIAIFFDIAGAIFPIERPIFKFLGIPAIRSGLFDVGWYNLLGAAVVTFFTVAFGFFELMLANPPINQKSDWGLNASWTMLLHGLGGVLLLGIIVAMTVWRGLQRYYWLKNSSRQVQWFYLLVGISIMGLLYVHGTLGGQLGSEFGVHITAAKLLQEGANPNLLPK</sequence>
<feature type="transmembrane region" description="Helical" evidence="1">
    <location>
        <begin position="153"/>
        <end position="170"/>
    </location>
</feature>
<protein>
    <recommendedName>
        <fullName evidence="2">DUF2231 domain-containing protein</fullName>
    </recommendedName>
</protein>
<evidence type="ECO:0000313" key="4">
    <source>
        <dbReference type="Proteomes" id="UP000236527"/>
    </source>
</evidence>
<accession>A0A2H6LM67</accession>
<feature type="transmembrane region" description="Helical" evidence="1">
    <location>
        <begin position="72"/>
        <end position="92"/>
    </location>
</feature>
<gene>
    <name evidence="3" type="ORF">NCWK1_4080</name>
</gene>
<keyword evidence="1" id="KW-1133">Transmembrane helix</keyword>
<keyword evidence="1" id="KW-0812">Transmembrane</keyword>
<dbReference type="Pfam" id="PF09990">
    <property type="entry name" value="DUF2231"/>
    <property type="match status" value="1"/>
</dbReference>
<keyword evidence="1" id="KW-0472">Membrane</keyword>
<proteinExistence type="predicted"/>